<proteinExistence type="predicted"/>
<dbReference type="Pfam" id="PF22759">
    <property type="entry name" value="E217_GP41"/>
    <property type="match status" value="1"/>
</dbReference>
<accession>A0A388TC24</accession>
<dbReference type="AlphaFoldDB" id="A0A388TC24"/>
<evidence type="ECO:0000313" key="1">
    <source>
        <dbReference type="EMBL" id="GBR74151.1"/>
    </source>
</evidence>
<sequence>MKWQRNYEITITTLDNIQYTIAPPFSVSFSIKCSLAEVPNEATVTIFNLGKNTRNALHKDKFTYYEKWPITIKAGYGNQLYLIFKGNIIEAYSERKEADWITTISAMDGQFVMQNFQISESLSRGGDLDGIISGNVKALNMNIGQVLVGLPKSRRGMVAEGTLKDLLDMTVPGGWFIDREELNIIGKTGVIGDVVFKLNRNQLLATPRKRDRCLECETLFYPQLQIGRYLDLENSVNQYNGQYQIAEVNHDVDILGSEGGSAVTKILLFMSQYAEDTVFVGSTA</sequence>
<gene>
    <name evidence="1" type="ORF">NO1_1376</name>
</gene>
<dbReference type="EMBL" id="BGZN01000032">
    <property type="protein sequence ID" value="GBR74151.1"/>
    <property type="molecule type" value="Genomic_DNA"/>
</dbReference>
<dbReference type="InterPro" id="IPR054496">
    <property type="entry name" value="E217_GP41"/>
</dbReference>
<reference evidence="1 2" key="1">
    <citation type="journal article" date="2019" name="ISME J.">
        <title>Genome analyses of uncultured TG2/ZB3 bacteria in 'Margulisbacteria' specifically attached to ectosymbiotic spirochetes of protists in the termite gut.</title>
        <authorList>
            <person name="Utami Y.D."/>
            <person name="Kuwahara H."/>
            <person name="Igai K."/>
            <person name="Murakami T."/>
            <person name="Sugaya K."/>
            <person name="Morikawa T."/>
            <person name="Nagura Y."/>
            <person name="Yuki M."/>
            <person name="Deevong P."/>
            <person name="Inoue T."/>
            <person name="Kihara K."/>
            <person name="Lo N."/>
            <person name="Yamada A."/>
            <person name="Ohkuma M."/>
            <person name="Hongoh Y."/>
        </authorList>
    </citation>
    <scope>NUCLEOTIDE SEQUENCE [LARGE SCALE GENOMIC DNA]</scope>
    <source>
        <strain evidence="1">NkOx7-01</strain>
    </source>
</reference>
<name>A0A388TC24_TERA1</name>
<keyword evidence="2" id="KW-1185">Reference proteome</keyword>
<protein>
    <submittedName>
        <fullName evidence="1">Uncharacterized protein</fullName>
    </submittedName>
</protein>
<organism evidence="1 2">
    <name type="scientific">Termititenax aidoneus</name>
    <dbReference type="NCBI Taxonomy" id="2218524"/>
    <lineage>
        <taxon>Bacteria</taxon>
        <taxon>Bacillati</taxon>
        <taxon>Candidatus Margulisiibacteriota</taxon>
        <taxon>Candidatus Termititenacia</taxon>
        <taxon>Candidatus Termititenacales</taxon>
        <taxon>Candidatus Termititenacaceae</taxon>
        <taxon>Candidatus Termititenax</taxon>
    </lineage>
</organism>
<comment type="caution">
    <text evidence="1">The sequence shown here is derived from an EMBL/GenBank/DDBJ whole genome shotgun (WGS) entry which is preliminary data.</text>
</comment>
<evidence type="ECO:0000313" key="2">
    <source>
        <dbReference type="Proteomes" id="UP000269352"/>
    </source>
</evidence>
<dbReference type="Proteomes" id="UP000269352">
    <property type="component" value="Unassembled WGS sequence"/>
</dbReference>